<dbReference type="Pfam" id="PF20434">
    <property type="entry name" value="BD-FAE"/>
    <property type="match status" value="1"/>
</dbReference>
<evidence type="ECO:0000313" key="4">
    <source>
        <dbReference type="EMBL" id="MCJ2177316.1"/>
    </source>
</evidence>
<feature type="chain" id="PRO_5045719917" evidence="2">
    <location>
        <begin position="20"/>
        <end position="284"/>
    </location>
</feature>
<reference evidence="4" key="1">
    <citation type="submission" date="2022-03" db="EMBL/GenBank/DDBJ databases">
        <title>Identification of a novel bacterium isolated from mangrove sediments.</title>
        <authorList>
            <person name="Pan X."/>
        </authorList>
    </citation>
    <scope>NUCLEOTIDE SEQUENCE</scope>
    <source>
        <strain evidence="4">B2580</strain>
    </source>
</reference>
<protein>
    <submittedName>
        <fullName evidence="4">Alpha/beta hydrolase</fullName>
    </submittedName>
</protein>
<dbReference type="InterPro" id="IPR049492">
    <property type="entry name" value="BD-FAE-like_dom"/>
</dbReference>
<dbReference type="Proteomes" id="UP001162880">
    <property type="component" value="Unassembled WGS sequence"/>
</dbReference>
<name>A0ABT0AXB1_9SPHN</name>
<dbReference type="GO" id="GO:0016787">
    <property type="term" value="F:hydrolase activity"/>
    <property type="evidence" value="ECO:0007669"/>
    <property type="project" value="UniProtKB-KW"/>
</dbReference>
<dbReference type="PANTHER" id="PTHR48081:SF33">
    <property type="entry name" value="KYNURENINE FORMAMIDASE"/>
    <property type="match status" value="1"/>
</dbReference>
<organism evidence="4 5">
    <name type="scientific">Novosphingobium album</name>
    <name type="common">ex Hu et al. 2023</name>
    <dbReference type="NCBI Taxonomy" id="2930093"/>
    <lineage>
        <taxon>Bacteria</taxon>
        <taxon>Pseudomonadati</taxon>
        <taxon>Pseudomonadota</taxon>
        <taxon>Alphaproteobacteria</taxon>
        <taxon>Sphingomonadales</taxon>
        <taxon>Sphingomonadaceae</taxon>
        <taxon>Novosphingobium</taxon>
    </lineage>
</organism>
<sequence length="284" mass="30158">MLKLLAAALAIALATTPLAAAPNAAQETAIAYGPDRLQTLDFTPALQVHGPAPLILFVHGGGWKRGDKDNATGRWKAPHFTSEGYAFASIDYRLVPDATVEQQAQDVADALAALLKRSRELGIAPGKTVLMGHSAGAHLVALVGTDPRYLRKAGLSYRDLAGVVPIDGAAYDVPAQIAQSGRFMRKTYLQAFGEGSPRQLALSPTAQAASPNAPSFLLLHVQRADGIAQAKELEAALRKAGTRVERHALEGKGLRGHMEINRDLGDPDYPATTIVDGWLARTVH</sequence>
<proteinExistence type="predicted"/>
<dbReference type="InterPro" id="IPR050300">
    <property type="entry name" value="GDXG_lipolytic_enzyme"/>
</dbReference>
<evidence type="ECO:0000256" key="2">
    <source>
        <dbReference type="SAM" id="SignalP"/>
    </source>
</evidence>
<dbReference type="RefSeq" id="WP_243990179.1">
    <property type="nucleotide sequence ID" value="NZ_JALHLE010000002.1"/>
</dbReference>
<evidence type="ECO:0000313" key="5">
    <source>
        <dbReference type="Proteomes" id="UP001162880"/>
    </source>
</evidence>
<dbReference type="EMBL" id="JALHLE010000002">
    <property type="protein sequence ID" value="MCJ2177316.1"/>
    <property type="molecule type" value="Genomic_DNA"/>
</dbReference>
<evidence type="ECO:0000256" key="1">
    <source>
        <dbReference type="ARBA" id="ARBA00022801"/>
    </source>
</evidence>
<gene>
    <name evidence="4" type="ORF">MTR64_01950</name>
</gene>
<feature type="domain" description="BD-FAE-like" evidence="3">
    <location>
        <begin position="47"/>
        <end position="146"/>
    </location>
</feature>
<dbReference type="SUPFAM" id="SSF53474">
    <property type="entry name" value="alpha/beta-Hydrolases"/>
    <property type="match status" value="1"/>
</dbReference>
<keyword evidence="2" id="KW-0732">Signal</keyword>
<evidence type="ECO:0000259" key="3">
    <source>
        <dbReference type="Pfam" id="PF20434"/>
    </source>
</evidence>
<accession>A0ABT0AXB1</accession>
<feature type="signal peptide" evidence="2">
    <location>
        <begin position="1"/>
        <end position="19"/>
    </location>
</feature>
<keyword evidence="5" id="KW-1185">Reference proteome</keyword>
<dbReference type="PANTHER" id="PTHR48081">
    <property type="entry name" value="AB HYDROLASE SUPERFAMILY PROTEIN C4A8.06C"/>
    <property type="match status" value="1"/>
</dbReference>
<dbReference type="InterPro" id="IPR029058">
    <property type="entry name" value="AB_hydrolase_fold"/>
</dbReference>
<keyword evidence="1 4" id="KW-0378">Hydrolase</keyword>
<dbReference type="Gene3D" id="3.40.50.1820">
    <property type="entry name" value="alpha/beta hydrolase"/>
    <property type="match status" value="1"/>
</dbReference>
<comment type="caution">
    <text evidence="4">The sequence shown here is derived from an EMBL/GenBank/DDBJ whole genome shotgun (WGS) entry which is preliminary data.</text>
</comment>